<dbReference type="RefSeq" id="WP_163472708.1">
    <property type="nucleotide sequence ID" value="NZ_JAAGWZ010000002.1"/>
</dbReference>
<organism evidence="10 11">
    <name type="scientific">Galbitalea soli</name>
    <dbReference type="NCBI Taxonomy" id="1268042"/>
    <lineage>
        <taxon>Bacteria</taxon>
        <taxon>Bacillati</taxon>
        <taxon>Actinomycetota</taxon>
        <taxon>Actinomycetes</taxon>
        <taxon>Micrococcales</taxon>
        <taxon>Microbacteriaceae</taxon>
        <taxon>Galbitalea</taxon>
    </lineage>
</organism>
<evidence type="ECO:0000256" key="3">
    <source>
        <dbReference type="ARBA" id="ARBA00022692"/>
    </source>
</evidence>
<keyword evidence="3 8" id="KW-0812">Transmembrane</keyword>
<keyword evidence="11" id="KW-1185">Reference proteome</keyword>
<protein>
    <recommendedName>
        <fullName evidence="9">Cardiolipin synthase N-terminal domain-containing protein</fullName>
    </recommendedName>
</protein>
<feature type="domain" description="Cardiolipin synthase N-terminal" evidence="9">
    <location>
        <begin position="12"/>
        <end position="57"/>
    </location>
</feature>
<dbReference type="EMBL" id="JAAGWZ010000002">
    <property type="protein sequence ID" value="NEM91014.1"/>
    <property type="molecule type" value="Genomic_DNA"/>
</dbReference>
<evidence type="ECO:0000313" key="11">
    <source>
        <dbReference type="Proteomes" id="UP000479756"/>
    </source>
</evidence>
<name>A0A7C9PMJ3_9MICO</name>
<keyword evidence="5 8" id="KW-0472">Membrane</keyword>
<feature type="transmembrane region" description="Helical" evidence="8">
    <location>
        <begin position="36"/>
        <end position="55"/>
    </location>
</feature>
<evidence type="ECO:0000259" key="9">
    <source>
        <dbReference type="Pfam" id="PF13396"/>
    </source>
</evidence>
<evidence type="ECO:0000256" key="5">
    <source>
        <dbReference type="ARBA" id="ARBA00023136"/>
    </source>
</evidence>
<feature type="region of interest" description="Disordered" evidence="7">
    <location>
        <begin position="64"/>
        <end position="83"/>
    </location>
</feature>
<evidence type="ECO:0000256" key="2">
    <source>
        <dbReference type="ARBA" id="ARBA00022475"/>
    </source>
</evidence>
<evidence type="ECO:0000256" key="7">
    <source>
        <dbReference type="SAM" id="MobiDB-lite"/>
    </source>
</evidence>
<evidence type="ECO:0000256" key="8">
    <source>
        <dbReference type="SAM" id="Phobius"/>
    </source>
</evidence>
<dbReference type="Pfam" id="PF13396">
    <property type="entry name" value="PLDc_N"/>
    <property type="match status" value="1"/>
</dbReference>
<evidence type="ECO:0000313" key="10">
    <source>
        <dbReference type="EMBL" id="NEM91014.1"/>
    </source>
</evidence>
<dbReference type="InterPro" id="IPR027379">
    <property type="entry name" value="CLS_N"/>
</dbReference>
<comment type="caution">
    <text evidence="10">The sequence shown here is derived from an EMBL/GenBank/DDBJ whole genome shotgun (WGS) entry which is preliminary data.</text>
</comment>
<proteinExistence type="predicted"/>
<evidence type="ECO:0000256" key="1">
    <source>
        <dbReference type="ARBA" id="ARBA00004651"/>
    </source>
</evidence>
<feature type="coiled-coil region" evidence="6">
    <location>
        <begin position="86"/>
        <end position="113"/>
    </location>
</feature>
<keyword evidence="2" id="KW-1003">Cell membrane</keyword>
<keyword evidence="6" id="KW-0175">Coiled coil</keyword>
<evidence type="ECO:0000256" key="4">
    <source>
        <dbReference type="ARBA" id="ARBA00022989"/>
    </source>
</evidence>
<gene>
    <name evidence="10" type="ORF">G3T37_06550</name>
</gene>
<dbReference type="AlphaFoldDB" id="A0A7C9PMJ3"/>
<dbReference type="GO" id="GO:0005886">
    <property type="term" value="C:plasma membrane"/>
    <property type="evidence" value="ECO:0007669"/>
    <property type="project" value="UniProtKB-SubCell"/>
</dbReference>
<dbReference type="Proteomes" id="UP000479756">
    <property type="component" value="Unassembled WGS sequence"/>
</dbReference>
<comment type="subcellular location">
    <subcellularLocation>
        <location evidence="1">Cell membrane</location>
        <topology evidence="1">Multi-pass membrane protein</topology>
    </subcellularLocation>
</comment>
<accession>A0A7C9PMJ3</accession>
<reference evidence="10 11" key="1">
    <citation type="journal article" date="2014" name="Int. J. Syst. Evol. Microbiol.">
        <title>Description of Galbitalea soli gen. nov., sp. nov., and Frondihabitans sucicola sp. nov.</title>
        <authorList>
            <person name="Kim S.J."/>
            <person name="Lim J.M."/>
            <person name="Ahn J.H."/>
            <person name="Weon H.Y."/>
            <person name="Hamada M."/>
            <person name="Suzuki K."/>
            <person name="Ahn T.Y."/>
            <person name="Kwon S.W."/>
        </authorList>
    </citation>
    <scope>NUCLEOTIDE SEQUENCE [LARGE SCALE GENOMIC DNA]</scope>
    <source>
        <strain evidence="10 11">NBRC 108727</strain>
    </source>
</reference>
<evidence type="ECO:0000256" key="6">
    <source>
        <dbReference type="SAM" id="Coils"/>
    </source>
</evidence>
<keyword evidence="4 8" id="KW-1133">Transmembrane helix</keyword>
<sequence>MIRFLPTILVLAVDIYALVDVLTIHEWRIKSLNKFGWVVIILVLPLIGAILWFTIGRERTEQAEREAGTHRIGPPRVLAPDDDPVFLQNTSRLQEQEERIRRLEAELKALGDEKKSDE</sequence>